<dbReference type="Pfam" id="PF02110">
    <property type="entry name" value="HK"/>
    <property type="match status" value="1"/>
</dbReference>
<keyword evidence="4 11" id="KW-0808">Transferase</keyword>
<accession>A0ABR9R6G9</accession>
<evidence type="ECO:0000256" key="8">
    <source>
        <dbReference type="ARBA" id="ARBA00022840"/>
    </source>
</evidence>
<feature type="binding site" evidence="11">
    <location>
        <position position="170"/>
    </location>
    <ligand>
        <name>ATP</name>
        <dbReference type="ChEBI" id="CHEBI:30616"/>
    </ligand>
</feature>
<comment type="function">
    <text evidence="11">Catalyzes the phosphorylation of the hydroxyl group of 4-methyl-5-beta-hydroxyethylthiazole (THZ).</text>
</comment>
<dbReference type="EC" id="2.7.1.50" evidence="11"/>
<proteinExistence type="inferred from homology"/>
<reference evidence="12 13" key="1">
    <citation type="submission" date="2020-10" db="EMBL/GenBank/DDBJ databases">
        <title>ChiBAC.</title>
        <authorList>
            <person name="Zenner C."/>
            <person name="Hitch T.C.A."/>
            <person name="Clavel T."/>
        </authorList>
    </citation>
    <scope>NUCLEOTIDE SEQUENCE [LARGE SCALE GENOMIC DNA]</scope>
    <source>
        <strain evidence="12 13">DSM 109015</strain>
    </source>
</reference>
<dbReference type="NCBIfam" id="NF006830">
    <property type="entry name" value="PRK09355.1"/>
    <property type="match status" value="1"/>
</dbReference>
<comment type="pathway">
    <text evidence="3 11">Cofactor biosynthesis; thiamine diphosphate biosynthesis; 4-methyl-5-(2-phosphoethyl)-thiazole from 5-(2-hydroxyethyl)-4-methylthiazole: step 1/1.</text>
</comment>
<keyword evidence="13" id="KW-1185">Reference proteome</keyword>
<protein>
    <recommendedName>
        <fullName evidence="11">Hydroxyethylthiazole kinase</fullName>
        <ecNumber evidence="11">2.7.1.50</ecNumber>
    </recommendedName>
    <alternativeName>
        <fullName evidence="11">4-methyl-5-beta-hydroxyethylthiazole kinase</fullName>
        <shortName evidence="11">TH kinase</shortName>
        <shortName evidence="11">Thz kinase</shortName>
    </alternativeName>
</protein>
<keyword evidence="8 11" id="KW-0067">ATP-binding</keyword>
<sequence>MFAPCLEALHRKKPMIHAISNYVTANDCANMLLACGASPIMADDPGESAEITALCQGLAVNIGTLHQHTVPAMIASGRAANAKGIPAVLDPVGAGASKLRTVTALQLLREVRFDVIRGNLSEIKTLALGSGATHGVDADPGDAVTGETLPAAVAFVKAFAARTGAVVAVTGNIDIVADGSTAYCIYNGHPMMGRVTGTGCQLTCLTAAFAAANPGHLREAAAAAVCAMGLCGELAHRRLGPLDGNASYRNYIIDAVYHLTPEQLEEGTRYEVR</sequence>
<organism evidence="12 13">
    <name type="scientific">Gemmiger gallinarum</name>
    <dbReference type="NCBI Taxonomy" id="2779354"/>
    <lineage>
        <taxon>Bacteria</taxon>
        <taxon>Bacillati</taxon>
        <taxon>Bacillota</taxon>
        <taxon>Clostridia</taxon>
        <taxon>Eubacteriales</taxon>
        <taxon>Gemmiger</taxon>
    </lineage>
</organism>
<dbReference type="PIRSF" id="PIRSF000513">
    <property type="entry name" value="Thz_kinase"/>
    <property type="match status" value="1"/>
</dbReference>
<dbReference type="CDD" id="cd01170">
    <property type="entry name" value="THZ_kinase"/>
    <property type="match status" value="1"/>
</dbReference>
<dbReference type="InterPro" id="IPR029056">
    <property type="entry name" value="Ribokinase-like"/>
</dbReference>
<feature type="binding site" evidence="11">
    <location>
        <position position="117"/>
    </location>
    <ligand>
        <name>ATP</name>
        <dbReference type="ChEBI" id="CHEBI:30616"/>
    </ligand>
</feature>
<comment type="caution">
    <text evidence="12">The sequence shown here is derived from an EMBL/GenBank/DDBJ whole genome shotgun (WGS) entry which is preliminary data.</text>
</comment>
<evidence type="ECO:0000256" key="4">
    <source>
        <dbReference type="ARBA" id="ARBA00022679"/>
    </source>
</evidence>
<feature type="binding site" evidence="11">
    <location>
        <position position="197"/>
    </location>
    <ligand>
        <name>substrate</name>
    </ligand>
</feature>
<keyword evidence="7 11" id="KW-0418">Kinase</keyword>
<evidence type="ECO:0000256" key="1">
    <source>
        <dbReference type="ARBA" id="ARBA00001771"/>
    </source>
</evidence>
<evidence type="ECO:0000256" key="5">
    <source>
        <dbReference type="ARBA" id="ARBA00022723"/>
    </source>
</evidence>
<evidence type="ECO:0000256" key="6">
    <source>
        <dbReference type="ARBA" id="ARBA00022741"/>
    </source>
</evidence>
<comment type="cofactor">
    <cofactor evidence="2 11">
        <name>Mg(2+)</name>
        <dbReference type="ChEBI" id="CHEBI:18420"/>
    </cofactor>
</comment>
<evidence type="ECO:0000256" key="10">
    <source>
        <dbReference type="ARBA" id="ARBA00022977"/>
    </source>
</evidence>
<dbReference type="PRINTS" id="PR01099">
    <property type="entry name" value="HYETHTZKNASE"/>
</dbReference>
<evidence type="ECO:0000256" key="3">
    <source>
        <dbReference type="ARBA" id="ARBA00004868"/>
    </source>
</evidence>
<evidence type="ECO:0000256" key="2">
    <source>
        <dbReference type="ARBA" id="ARBA00001946"/>
    </source>
</evidence>
<dbReference type="GO" id="GO:0004417">
    <property type="term" value="F:hydroxyethylthiazole kinase activity"/>
    <property type="evidence" value="ECO:0007669"/>
    <property type="project" value="UniProtKB-EC"/>
</dbReference>
<comment type="similarity">
    <text evidence="11">Belongs to the Thz kinase family.</text>
</comment>
<evidence type="ECO:0000256" key="11">
    <source>
        <dbReference type="HAMAP-Rule" id="MF_00228"/>
    </source>
</evidence>
<evidence type="ECO:0000313" key="12">
    <source>
        <dbReference type="EMBL" id="MBE5038753.1"/>
    </source>
</evidence>
<name>A0ABR9R6G9_9FIRM</name>
<dbReference type="HAMAP" id="MF_00228">
    <property type="entry name" value="Thz_kinase"/>
    <property type="match status" value="1"/>
</dbReference>
<keyword evidence="10 11" id="KW-0784">Thiamine biosynthesis</keyword>
<dbReference type="RefSeq" id="WP_193503228.1">
    <property type="nucleotide sequence ID" value="NZ_JADCKC010000004.1"/>
</dbReference>
<dbReference type="Proteomes" id="UP000768567">
    <property type="component" value="Unassembled WGS sequence"/>
</dbReference>
<evidence type="ECO:0000313" key="13">
    <source>
        <dbReference type="Proteomes" id="UP000768567"/>
    </source>
</evidence>
<feature type="binding site" evidence="11">
    <location>
        <position position="41"/>
    </location>
    <ligand>
        <name>substrate</name>
    </ligand>
</feature>
<dbReference type="SUPFAM" id="SSF53613">
    <property type="entry name" value="Ribokinase-like"/>
    <property type="match status" value="1"/>
</dbReference>
<dbReference type="InterPro" id="IPR000417">
    <property type="entry name" value="Hyethyz_kinase"/>
</dbReference>
<comment type="catalytic activity">
    <reaction evidence="1 11">
        <text>5-(2-hydroxyethyl)-4-methylthiazole + ATP = 4-methyl-5-(2-phosphooxyethyl)-thiazole + ADP + H(+)</text>
        <dbReference type="Rhea" id="RHEA:24212"/>
        <dbReference type="ChEBI" id="CHEBI:15378"/>
        <dbReference type="ChEBI" id="CHEBI:17957"/>
        <dbReference type="ChEBI" id="CHEBI:30616"/>
        <dbReference type="ChEBI" id="CHEBI:58296"/>
        <dbReference type="ChEBI" id="CHEBI:456216"/>
        <dbReference type="EC" id="2.7.1.50"/>
    </reaction>
</comment>
<gene>
    <name evidence="11 12" type="primary">thiM</name>
    <name evidence="12" type="ORF">INF35_13240</name>
</gene>
<dbReference type="Gene3D" id="3.40.1190.20">
    <property type="match status" value="1"/>
</dbReference>
<evidence type="ECO:0000256" key="9">
    <source>
        <dbReference type="ARBA" id="ARBA00022842"/>
    </source>
</evidence>
<keyword evidence="6 11" id="KW-0547">Nucleotide-binding</keyword>
<keyword evidence="5 11" id="KW-0479">Metal-binding</keyword>
<dbReference type="EMBL" id="JADCKC010000004">
    <property type="protein sequence ID" value="MBE5038753.1"/>
    <property type="molecule type" value="Genomic_DNA"/>
</dbReference>
<keyword evidence="9 11" id="KW-0460">Magnesium</keyword>
<evidence type="ECO:0000256" key="7">
    <source>
        <dbReference type="ARBA" id="ARBA00022777"/>
    </source>
</evidence>